<gene>
    <name evidence="2" type="ORF">GRI55_01600</name>
    <name evidence="1" type="ORF">QOZ97_001633</name>
</gene>
<dbReference type="EMBL" id="JAUSWK010000002">
    <property type="protein sequence ID" value="MDQ0566100.1"/>
    <property type="molecule type" value="Genomic_DNA"/>
</dbReference>
<reference evidence="2 3" key="1">
    <citation type="submission" date="2019-12" db="EMBL/GenBank/DDBJ databases">
        <title>Genomic-based taxomic classification of the family Erythrobacteraceae.</title>
        <authorList>
            <person name="Xu L."/>
        </authorList>
    </citation>
    <scope>NUCLEOTIDE SEQUENCE [LARGE SCALE GENOMIC DNA]</scope>
    <source>
        <strain evidence="2 3">CGMCC 1.8703</strain>
    </source>
</reference>
<evidence type="ECO:0000313" key="3">
    <source>
        <dbReference type="Proteomes" id="UP000439914"/>
    </source>
</evidence>
<sequence>MTDAVKALYGEWRPVSGPGVSPKDRLTIWSPMFSFGSGCELTQGQLRDLGDGRYALDDYTLLAERCHPQARLAPFDAGEVRIVAVDDDTIRIERGGETWVFAKVDVAATMPRDDFVRGEWLLADRRGRPYRGEELTRVTFGPEYKVDAENCDFAANGWFTDRDGEVRTGGSYDRISEPCRVRTLGDELAKLGGEVSYRADPVETRMTVRIGRERATLVPAALYPELAVDAEAIAPHPWAAELAGKAAAMPAEQRAGLALRAIGFGGEGLPGVEKPVDPRALAFAGMTTWHYAQAQQAGLVPEPGTEARSLAENFAIAPIVVRAVLEGIRPVDRGDGLSLDYLYRVREGWRGGNQTGDLLIVRMPPLEGKSRSPVITPEPGDEVLLLASRTGYLAGRLVEGDPPSLDTRVVQMTLPLMRIVDGRLAEAVEGANVLGAASYGGTTVESARALAVQVDQRMVQIAPPRPTDNFGNPTVRRYFVTRIGDRVLADPTRLWIDYDGSTNFGYPQGYGGVTAFYDGCTPVGLIREGGRTMAFANAIACPGNLPDGNPITERAVDKAAQWINANHFPDVICVSTCPTDPEYTVPLPEGDVILKAMLR</sequence>
<keyword evidence="4" id="KW-1185">Reference proteome</keyword>
<dbReference type="Proteomes" id="UP001238601">
    <property type="component" value="Unassembled WGS sequence"/>
</dbReference>
<dbReference type="GeneID" id="93686461"/>
<proteinExistence type="predicted"/>
<dbReference type="AlphaFoldDB" id="A0A6I4U5Y4"/>
<evidence type="ECO:0000313" key="4">
    <source>
        <dbReference type="Proteomes" id="UP001238601"/>
    </source>
</evidence>
<organism evidence="2 3">
    <name type="scientific">Qipengyuania citrea</name>
    <dbReference type="NCBI Taxonomy" id="225971"/>
    <lineage>
        <taxon>Bacteria</taxon>
        <taxon>Pseudomonadati</taxon>
        <taxon>Pseudomonadota</taxon>
        <taxon>Alphaproteobacteria</taxon>
        <taxon>Sphingomonadales</taxon>
        <taxon>Erythrobacteraceae</taxon>
        <taxon>Qipengyuania</taxon>
    </lineage>
</organism>
<protein>
    <submittedName>
        <fullName evidence="2">Uncharacterized protein</fullName>
    </submittedName>
</protein>
<dbReference type="EMBL" id="WTYG01000001">
    <property type="protein sequence ID" value="MXP34461.1"/>
    <property type="molecule type" value="Genomic_DNA"/>
</dbReference>
<dbReference type="Proteomes" id="UP000439914">
    <property type="component" value="Unassembled WGS sequence"/>
</dbReference>
<dbReference type="RefSeq" id="WP_160765974.1">
    <property type="nucleotide sequence ID" value="NZ_JAUSWK010000002.1"/>
</dbReference>
<evidence type="ECO:0000313" key="1">
    <source>
        <dbReference type="EMBL" id="MDQ0566100.1"/>
    </source>
</evidence>
<reference evidence="1 4" key="2">
    <citation type="submission" date="2023-07" db="EMBL/GenBank/DDBJ databases">
        <title>Genomic Encyclopedia of Type Strains, Phase IV (KMG-IV): sequencing the most valuable type-strain genomes for metagenomic binning, comparative biology and taxonomic classification.</title>
        <authorList>
            <person name="Goeker M."/>
        </authorList>
    </citation>
    <scope>NUCLEOTIDE SEQUENCE [LARGE SCALE GENOMIC DNA]</scope>
    <source>
        <strain evidence="1 4">DSM 14432</strain>
    </source>
</reference>
<comment type="caution">
    <text evidence="2">The sequence shown here is derived from an EMBL/GenBank/DDBJ whole genome shotgun (WGS) entry which is preliminary data.</text>
</comment>
<accession>A0A6I4U5Y4</accession>
<evidence type="ECO:0000313" key="2">
    <source>
        <dbReference type="EMBL" id="MXP34461.1"/>
    </source>
</evidence>
<name>A0A6I4U5Y4_9SPHN</name>